<comment type="subcellular location">
    <subcellularLocation>
        <location evidence="1 11">Cell outer membrane</location>
        <topology evidence="1 11">Multi-pass membrane protein</topology>
    </subcellularLocation>
</comment>
<evidence type="ECO:0000256" key="5">
    <source>
        <dbReference type="ARBA" id="ARBA00022692"/>
    </source>
</evidence>
<feature type="domain" description="TonB-dependent receptor plug" evidence="15">
    <location>
        <begin position="69"/>
        <end position="175"/>
    </location>
</feature>
<keyword evidence="5 11" id="KW-0812">Transmembrane</keyword>
<dbReference type="GO" id="GO:0006826">
    <property type="term" value="P:iron ion transport"/>
    <property type="evidence" value="ECO:0007669"/>
    <property type="project" value="UniProtKB-KW"/>
</dbReference>
<dbReference type="Gene3D" id="2.40.170.20">
    <property type="entry name" value="TonB-dependent receptor, beta-barrel domain"/>
    <property type="match status" value="1"/>
</dbReference>
<dbReference type="InterPro" id="IPR000531">
    <property type="entry name" value="Beta-barrel_TonB"/>
</dbReference>
<keyword evidence="3 11" id="KW-1134">Transmembrane beta strand</keyword>
<evidence type="ECO:0000256" key="4">
    <source>
        <dbReference type="ARBA" id="ARBA00022496"/>
    </source>
</evidence>
<protein>
    <submittedName>
        <fullName evidence="16">Putative receptor</fullName>
    </submittedName>
</protein>
<dbReference type="PANTHER" id="PTHR32552:SF81">
    <property type="entry name" value="TONB-DEPENDENT OUTER MEMBRANE RECEPTOR"/>
    <property type="match status" value="1"/>
</dbReference>
<dbReference type="PANTHER" id="PTHR32552">
    <property type="entry name" value="FERRICHROME IRON RECEPTOR-RELATED"/>
    <property type="match status" value="1"/>
</dbReference>
<dbReference type="GO" id="GO:0009279">
    <property type="term" value="C:cell outer membrane"/>
    <property type="evidence" value="ECO:0007669"/>
    <property type="project" value="UniProtKB-SubCell"/>
</dbReference>
<dbReference type="PROSITE" id="PS52016">
    <property type="entry name" value="TONB_DEPENDENT_REC_3"/>
    <property type="match status" value="1"/>
</dbReference>
<feature type="region of interest" description="Disordered" evidence="13">
    <location>
        <begin position="277"/>
        <end position="297"/>
    </location>
</feature>
<dbReference type="SUPFAM" id="SSF56935">
    <property type="entry name" value="Porins"/>
    <property type="match status" value="1"/>
</dbReference>
<organism evidence="16">
    <name type="scientific">Stutzerimonas stutzeri</name>
    <name type="common">Pseudomonas stutzeri</name>
    <dbReference type="NCBI Taxonomy" id="316"/>
    <lineage>
        <taxon>Bacteria</taxon>
        <taxon>Pseudomonadati</taxon>
        <taxon>Pseudomonadota</taxon>
        <taxon>Gammaproteobacteria</taxon>
        <taxon>Pseudomonadales</taxon>
        <taxon>Pseudomonadaceae</taxon>
        <taxon>Stutzerimonas</taxon>
    </lineage>
</organism>
<keyword evidence="4" id="KW-0410">Iron transport</keyword>
<name>Q9L8Q7_STUST</name>
<evidence type="ECO:0000256" key="11">
    <source>
        <dbReference type="PROSITE-ProRule" id="PRU01360"/>
    </source>
</evidence>
<keyword evidence="6" id="KW-0408">Iron</keyword>
<feature type="domain" description="TonB-dependent receptor-like beta-barrel" evidence="14">
    <location>
        <begin position="268"/>
        <end position="654"/>
    </location>
</feature>
<evidence type="ECO:0000256" key="3">
    <source>
        <dbReference type="ARBA" id="ARBA00022452"/>
    </source>
</evidence>
<sequence length="687" mass="75305">MGRGSRLPSAAYGSTHDMRGQPMMMATALICAFVPGPQLAFAAPGSAASPDSTTLPEITVTAEKIERPLERVPASVAVIDGWDAEQSGITSLKQLEGRIPGLSFQPFGQAGMNSPVMRGLTANFNSFSSSTLLLVDGVPTLTAQGFESGMLDLDRIEVIRGPQSTLYGRNAEAGVIAIHSLPMDATPRASVSAEAGSRNKRVMRFALSQPLVEERLYGSVSGNWSSQDGFIDNTHTGHKADDREQKNLNLGLRWAPGAATDVVMRYAHQEYDDGASLWGSPGAPRKRVASGTPSWNRSEGQTLSFNVQHEFASGLRLHSVTAWNEFKDRIQQDTDFMPADVLHVGRDHHLRTLSQEFRVEGQLGEASWLAGVYADRSDNDLHSTSKTMMGLSDIRADQQSDTAALFTHWNVPLSADWSIDAGARVERNEVQLRPQGATSHEKGWTHVSPRLALQHQITANHQWYVSASRGVRTGGFNVLAPTLGYLPYDTEKNWSYETGLKGWLLDKRIRYSLAAYLMDIDDMQVMQMPTVGVMYITSAATATSKGLELDVDYLLGGGWQLKGGLAWNHTRFDHFRDGEADYDGNQNPFAPDLTGHLGIRYDAPEGWYAQASVTGSSKVYLDAANGYERNGYGLVNLVAGYQRGNWEIAAYADNATDQRYDAVGYQNGFVTVYSPPREAGLRLTWRL</sequence>
<dbReference type="InterPro" id="IPR012910">
    <property type="entry name" value="Plug_dom"/>
</dbReference>
<evidence type="ECO:0000313" key="16">
    <source>
        <dbReference type="EMBL" id="AAF33135.1"/>
    </source>
</evidence>
<keyword evidence="7" id="KW-0406">Ion transport</keyword>
<evidence type="ECO:0000256" key="1">
    <source>
        <dbReference type="ARBA" id="ARBA00004571"/>
    </source>
</evidence>
<accession>Q9L8Q7</accession>
<dbReference type="AlphaFoldDB" id="Q9L8Q7"/>
<proteinExistence type="inferred from homology"/>
<reference evidence="16" key="4">
    <citation type="submission" date="2003-02" db="EMBL/GenBank/DDBJ databases">
        <title>Identification of Genes Required for Transport of Pyridine-2,6-Dithiocarboxylic Acid (Pdtc) and Resistance to its Antimicrobial Activity.</title>
        <authorList>
            <person name="Sebat J.L."/>
            <person name="Erwin D."/>
            <person name="Crawford R.L."/>
        </authorList>
    </citation>
    <scope>NUCLEOTIDE SEQUENCE</scope>
    <source>
        <strain evidence="16">KC</strain>
    </source>
</reference>
<dbReference type="CDD" id="cd01347">
    <property type="entry name" value="ligand_gated_channel"/>
    <property type="match status" value="1"/>
</dbReference>
<evidence type="ECO:0000259" key="14">
    <source>
        <dbReference type="Pfam" id="PF00593"/>
    </source>
</evidence>
<reference evidence="16" key="2">
    <citation type="journal article" date="2001" name="Appl. Environ. Microbiol.">
        <title>Antimicrobial properties of pyridine-2,6-dithiocarboxylic acid, a metal chelator produced by Pseudomonas spp.</title>
        <authorList>
            <person name="Sebat J.L."/>
            <person name="Paszczynski A.J."/>
            <person name="Cortese M.S."/>
            <person name="Crawford R.L."/>
        </authorList>
    </citation>
    <scope>NUCLEOTIDE SEQUENCE</scope>
    <source>
        <strain evidence="16">KC</strain>
    </source>
</reference>
<gene>
    <name evidence="16" type="primary">pdtorfK</name>
</gene>
<keyword evidence="9 11" id="KW-0472">Membrane</keyword>
<keyword evidence="8 12" id="KW-0798">TonB box</keyword>
<evidence type="ECO:0000256" key="7">
    <source>
        <dbReference type="ARBA" id="ARBA00023065"/>
    </source>
</evidence>
<reference evidence="16" key="3">
    <citation type="journal article" date="2002" name="BioMetals">
        <title>Metal chelating properties of pyridine-2,6-bis(thiocarboxylic acid) produced by Pseudomonas spp. and the biological activities of the formed complexes.</title>
        <authorList>
            <person name="Cortese M.S."/>
            <person name="Paszczynski A."/>
            <person name="Lewis T.A."/>
            <person name="Sebat J.L."/>
            <person name="Borek V."/>
            <person name="Crawford R.L."/>
        </authorList>
    </citation>
    <scope>NUCLEOTIDE SEQUENCE</scope>
    <source>
        <strain evidence="16">KC</strain>
    </source>
</reference>
<evidence type="ECO:0000256" key="6">
    <source>
        <dbReference type="ARBA" id="ARBA00023004"/>
    </source>
</evidence>
<comment type="similarity">
    <text evidence="11 12">Belongs to the TonB-dependent receptor family.</text>
</comment>
<dbReference type="EMBL" id="AF196567">
    <property type="protein sequence ID" value="AAF33135.1"/>
    <property type="molecule type" value="Genomic_DNA"/>
</dbReference>
<evidence type="ECO:0000256" key="13">
    <source>
        <dbReference type="SAM" id="MobiDB-lite"/>
    </source>
</evidence>
<evidence type="ECO:0000256" key="12">
    <source>
        <dbReference type="RuleBase" id="RU003357"/>
    </source>
</evidence>
<dbReference type="Pfam" id="PF00593">
    <property type="entry name" value="TonB_dep_Rec_b-barrel"/>
    <property type="match status" value="1"/>
</dbReference>
<keyword evidence="2 11" id="KW-0813">Transport</keyword>
<dbReference type="Pfam" id="PF07715">
    <property type="entry name" value="Plug"/>
    <property type="match status" value="1"/>
</dbReference>
<evidence type="ECO:0000256" key="2">
    <source>
        <dbReference type="ARBA" id="ARBA00022448"/>
    </source>
</evidence>
<evidence type="ECO:0000256" key="9">
    <source>
        <dbReference type="ARBA" id="ARBA00023136"/>
    </source>
</evidence>
<evidence type="ECO:0000256" key="10">
    <source>
        <dbReference type="ARBA" id="ARBA00023237"/>
    </source>
</evidence>
<dbReference type="InterPro" id="IPR039426">
    <property type="entry name" value="TonB-dep_rcpt-like"/>
</dbReference>
<keyword evidence="16" id="KW-0675">Receptor</keyword>
<evidence type="ECO:0000259" key="15">
    <source>
        <dbReference type="Pfam" id="PF07715"/>
    </source>
</evidence>
<evidence type="ECO:0000256" key="8">
    <source>
        <dbReference type="ARBA" id="ARBA00023077"/>
    </source>
</evidence>
<dbReference type="InterPro" id="IPR036942">
    <property type="entry name" value="Beta-barrel_TonB_sf"/>
</dbReference>
<reference evidence="16" key="1">
    <citation type="journal article" date="2000" name="Environ. Microbiol.">
        <title>A Pseudomonas stutzeri gene cluster encoding the biosynthesis of the CCl4-dechlorination agent pyridine-2,6-bis(thiocarboxylic acid).</title>
        <authorList>
            <person name="Lewis T.A."/>
            <person name="Cortese M.S."/>
            <person name="Sebat J.L."/>
            <person name="Green T.L."/>
            <person name="Lee C.H."/>
            <person name="Crawford R.L."/>
        </authorList>
    </citation>
    <scope>NUCLEOTIDE SEQUENCE</scope>
    <source>
        <strain evidence="16">KC</strain>
    </source>
</reference>
<keyword evidence="10 11" id="KW-0998">Cell outer membrane</keyword>